<dbReference type="PANTHER" id="PTHR41317:SF1">
    <property type="entry name" value="PD-(D_E)XK NUCLEASE FAMILY TRANSPOSASE"/>
    <property type="match status" value="1"/>
</dbReference>
<dbReference type="NCBIfam" id="TIGR01784">
    <property type="entry name" value="T_den_put_tspse"/>
    <property type="match status" value="1"/>
</dbReference>
<reference evidence="1 2" key="1">
    <citation type="submission" date="2019-04" db="EMBL/GenBank/DDBJ databases">
        <title>Microbes associate with the intestines of laboratory mice.</title>
        <authorList>
            <person name="Navarre W."/>
            <person name="Wong E."/>
            <person name="Huang K."/>
            <person name="Tropini C."/>
            <person name="Ng K."/>
            <person name="Yu B."/>
        </authorList>
    </citation>
    <scope>NUCLEOTIDE SEQUENCE [LARGE SCALE GENOMIC DNA]</scope>
    <source>
        <strain evidence="1 2">NM22_B1</strain>
    </source>
</reference>
<protein>
    <submittedName>
        <fullName evidence="1">Rpn family recombination-promoting nuclease/putative transposase</fullName>
    </submittedName>
</protein>
<accession>A0A4S2FMN1</accession>
<dbReference type="PANTHER" id="PTHR41317">
    <property type="entry name" value="PD-(D_E)XK NUCLEASE FAMILY TRANSPOSASE"/>
    <property type="match status" value="1"/>
</dbReference>
<sequence>MGSEGLHERYINPYTDFAFKLLFGTELNKELLISFLNALLHGEEHIKEITYLNSEHLGTQERDRRAVFDIYCENEQGEKFLVEMQKGEQAFFKDRSIYYATFPIREQAIKGSEWNYQLKAVYTVAILNFVFDDKDDDYFHHEVKLVDMRTKKVFYDKLTFIYLEMPKFNKTEYELETMFDKWMFVLRNLSRLMERPVALQERIFERLFKAAEIANFDRKELIEYEDSLKNYRDWYSVVSTAEQKGRKEGIQEGEKKKQYEIARNLKSLGIAPDIIAKTTEMTLKEIAELNTSPSGDE</sequence>
<comment type="caution">
    <text evidence="1">The sequence shown here is derived from an EMBL/GenBank/DDBJ whole genome shotgun (WGS) entry which is preliminary data.</text>
</comment>
<dbReference type="Proteomes" id="UP000310760">
    <property type="component" value="Unassembled WGS sequence"/>
</dbReference>
<dbReference type="Pfam" id="PF12784">
    <property type="entry name" value="PDDEXK_2"/>
    <property type="match status" value="1"/>
</dbReference>
<proteinExistence type="predicted"/>
<dbReference type="EMBL" id="SRYJ01000020">
    <property type="protein sequence ID" value="TGY70283.1"/>
    <property type="molecule type" value="Genomic_DNA"/>
</dbReference>
<name>A0A4S2FMN1_9BACT</name>
<dbReference type="RefSeq" id="WP_135951536.1">
    <property type="nucleotide sequence ID" value="NZ_SRYJ01000020.1"/>
</dbReference>
<evidence type="ECO:0000313" key="1">
    <source>
        <dbReference type="EMBL" id="TGY70283.1"/>
    </source>
</evidence>
<dbReference type="InterPro" id="IPR010106">
    <property type="entry name" value="RpnA"/>
</dbReference>
<organism evidence="1 2">
    <name type="scientific">Phocaeicola sartorii</name>
    <dbReference type="NCBI Taxonomy" id="671267"/>
    <lineage>
        <taxon>Bacteria</taxon>
        <taxon>Pseudomonadati</taxon>
        <taxon>Bacteroidota</taxon>
        <taxon>Bacteroidia</taxon>
        <taxon>Bacteroidales</taxon>
        <taxon>Bacteroidaceae</taxon>
        <taxon>Phocaeicola</taxon>
    </lineage>
</organism>
<gene>
    <name evidence="1" type="ORF">E5339_10245</name>
</gene>
<evidence type="ECO:0000313" key="2">
    <source>
        <dbReference type="Proteomes" id="UP000310760"/>
    </source>
</evidence>
<dbReference type="AlphaFoldDB" id="A0A4S2FMN1"/>